<dbReference type="AlphaFoldDB" id="A0A9Q8T846"/>
<feature type="compositionally biased region" description="Polar residues" evidence="1">
    <location>
        <begin position="24"/>
        <end position="41"/>
    </location>
</feature>
<gene>
    <name evidence="2" type="ORF">CLUP02_16080</name>
</gene>
<accession>A0A9Q8T846</accession>
<dbReference type="Proteomes" id="UP000830671">
    <property type="component" value="Chromosome 9"/>
</dbReference>
<sequence>MEMGQLGWLDTSAPIGHTMGVSGQPRSSECHSSGQGGSHQATIERHGGMEAWQRGASRQGVSVFVPCQPNPPLRSPVQTSCAQRSAMPEQDQLATRMFPGPVRTLVVNGREVVVLLHCPFVAFPAGVRCKSSSPLGPFRRGRQVYGIHTKLPMMKQVSVNSKISVVILIQQGQFLTEESLALWSPLQAPRSRHWVRNGVAPGGQRLVDGRPDGQALPIRPWASVCVPWVTRAPRRATANSRRCPGRRYCSLGVPSPASRLPEALTIISFVYPCSPHPWTTTSPTDCTGISC</sequence>
<reference evidence="2" key="1">
    <citation type="journal article" date="2021" name="Mol. Plant Microbe Interact.">
        <title>Complete Genome Sequence of the Plant-Pathogenic Fungus Colletotrichum lupini.</title>
        <authorList>
            <person name="Baroncelli R."/>
            <person name="Pensec F."/>
            <person name="Da Lio D."/>
            <person name="Boufleur T."/>
            <person name="Vicente I."/>
            <person name="Sarrocco S."/>
            <person name="Picot A."/>
            <person name="Baraldi E."/>
            <person name="Sukno S."/>
            <person name="Thon M."/>
            <person name="Le Floch G."/>
        </authorList>
    </citation>
    <scope>NUCLEOTIDE SEQUENCE</scope>
    <source>
        <strain evidence="2">IMI 504893</strain>
    </source>
</reference>
<evidence type="ECO:0000313" key="2">
    <source>
        <dbReference type="EMBL" id="UQC90550.1"/>
    </source>
</evidence>
<organism evidence="2 3">
    <name type="scientific">Colletotrichum lupini</name>
    <dbReference type="NCBI Taxonomy" id="145971"/>
    <lineage>
        <taxon>Eukaryota</taxon>
        <taxon>Fungi</taxon>
        <taxon>Dikarya</taxon>
        <taxon>Ascomycota</taxon>
        <taxon>Pezizomycotina</taxon>
        <taxon>Sordariomycetes</taxon>
        <taxon>Hypocreomycetidae</taxon>
        <taxon>Glomerellales</taxon>
        <taxon>Glomerellaceae</taxon>
        <taxon>Colletotrichum</taxon>
        <taxon>Colletotrichum acutatum species complex</taxon>
    </lineage>
</organism>
<dbReference type="GeneID" id="73350014"/>
<keyword evidence="3" id="KW-1185">Reference proteome</keyword>
<feature type="region of interest" description="Disordered" evidence="1">
    <location>
        <begin position="1"/>
        <end position="41"/>
    </location>
</feature>
<dbReference type="EMBL" id="CP019481">
    <property type="protein sequence ID" value="UQC90550.1"/>
    <property type="molecule type" value="Genomic_DNA"/>
</dbReference>
<name>A0A9Q8T846_9PEZI</name>
<evidence type="ECO:0000256" key="1">
    <source>
        <dbReference type="SAM" id="MobiDB-lite"/>
    </source>
</evidence>
<dbReference type="RefSeq" id="XP_049152151.1">
    <property type="nucleotide sequence ID" value="XM_049295004.1"/>
</dbReference>
<protein>
    <submittedName>
        <fullName evidence="2">Uncharacterized protein</fullName>
    </submittedName>
</protein>
<dbReference type="KEGG" id="clup:CLUP02_16080"/>
<evidence type="ECO:0000313" key="3">
    <source>
        <dbReference type="Proteomes" id="UP000830671"/>
    </source>
</evidence>
<proteinExistence type="predicted"/>